<dbReference type="STRING" id="1565605.PG1C_00095"/>
<keyword evidence="1" id="KW-0732">Signal</keyword>
<dbReference type="HAMAP" id="MF_02071">
    <property type="entry name" value="RlpA"/>
    <property type="match status" value="1"/>
</dbReference>
<dbReference type="Pfam" id="PF03330">
    <property type="entry name" value="DPBB_1"/>
    <property type="match status" value="1"/>
</dbReference>
<dbReference type="PANTHER" id="PTHR34183:SF1">
    <property type="entry name" value="ENDOLYTIC PEPTIDOGLYCAN TRANSGLYCOSYLASE RLPA"/>
    <property type="match status" value="1"/>
</dbReference>
<dbReference type="InterPro" id="IPR009009">
    <property type="entry name" value="RlpA-like_DPBB"/>
</dbReference>
<dbReference type="CDD" id="cd22268">
    <property type="entry name" value="DPBB_RlpA-like"/>
    <property type="match status" value="1"/>
</dbReference>
<dbReference type="InterPro" id="IPR036908">
    <property type="entry name" value="RlpA-like_sf"/>
</dbReference>
<dbReference type="HOGENOM" id="CLU_042923_3_2_4"/>
<evidence type="ECO:0000259" key="7">
    <source>
        <dbReference type="PROSITE" id="PS51724"/>
    </source>
</evidence>
<evidence type="ECO:0000256" key="5">
    <source>
        <dbReference type="RuleBase" id="RU003495"/>
    </source>
</evidence>
<dbReference type="EC" id="4.2.2.-" evidence="4"/>
<dbReference type="GO" id="GO:0042834">
    <property type="term" value="F:peptidoglycan binding"/>
    <property type="evidence" value="ECO:0007669"/>
    <property type="project" value="InterPro"/>
</dbReference>
<keyword evidence="2 4" id="KW-0456">Lyase</keyword>
<evidence type="ECO:0000256" key="2">
    <source>
        <dbReference type="ARBA" id="ARBA00023239"/>
    </source>
</evidence>
<gene>
    <name evidence="4" type="primary">rlpA</name>
    <name evidence="8" type="ORF">PG1C_00095</name>
</gene>
<dbReference type="SUPFAM" id="SSF50685">
    <property type="entry name" value="Barwin-like endoglucanases"/>
    <property type="match status" value="1"/>
</dbReference>
<evidence type="ECO:0000313" key="9">
    <source>
        <dbReference type="Proteomes" id="UP000061603"/>
    </source>
</evidence>
<dbReference type="Pfam" id="PF05036">
    <property type="entry name" value="SPOR"/>
    <property type="match status" value="1"/>
</dbReference>
<sequence>MVLLSLLLAACGSQPPRLVIDHSASPAPAVSPAPTFRPASPKAPSVVTKQGGGYYKDDGPGDNPPENIDAIPDAIPRDEPLHRFANKAYSVLGKDYVPLNQRTAYKETGIASWYGRKFHGQKTSSGEPYDMYGMTAAHPTLPIPSYVRVTNQRNGKSVILRVNDRGPFHADRVIDLSWTAAYKLGYLEQGSTQVELESILPKQATAIAISTVPRGEPVTQPIIRSASLNTAAAPLPEMHRTQGYFIQIGAFGNRDNAEALRAHMARELGALGDKLVIDTAGGLFRVQLGPWADAAAAQQAGSQVRESFGMNAIAVQR</sequence>
<dbReference type="AlphaFoldDB" id="A0A0C5J2K8"/>
<organism evidence="8 9">
    <name type="scientific">Rugosibacter aromaticivorans</name>
    <dbReference type="NCBI Taxonomy" id="1565605"/>
    <lineage>
        <taxon>Bacteria</taxon>
        <taxon>Pseudomonadati</taxon>
        <taxon>Pseudomonadota</taxon>
        <taxon>Betaproteobacteria</taxon>
        <taxon>Nitrosomonadales</taxon>
        <taxon>Sterolibacteriaceae</taxon>
        <taxon>Rugosibacter</taxon>
    </lineage>
</organism>
<evidence type="ECO:0000256" key="6">
    <source>
        <dbReference type="SAM" id="MobiDB-lite"/>
    </source>
</evidence>
<keyword evidence="3 4" id="KW-0961">Cell wall biogenesis/degradation</keyword>
<name>A0A0C5J2K8_9PROT</name>
<comment type="function">
    <text evidence="4">Lytic transglycosylase with a strong preference for naked glycan strands that lack stem peptides.</text>
</comment>
<dbReference type="Proteomes" id="UP000061603">
    <property type="component" value="Chromosome"/>
</dbReference>
<dbReference type="InterPro" id="IPR036680">
    <property type="entry name" value="SPOR-like_sf"/>
</dbReference>
<dbReference type="InterPro" id="IPR034718">
    <property type="entry name" value="RlpA"/>
</dbReference>
<evidence type="ECO:0000256" key="4">
    <source>
        <dbReference type="HAMAP-Rule" id="MF_02071"/>
    </source>
</evidence>
<dbReference type="FunFam" id="2.40.40.10:FF:000003">
    <property type="entry name" value="Endolytic peptidoglycan transglycosylase RlpA"/>
    <property type="match status" value="1"/>
</dbReference>
<dbReference type="PATRIC" id="fig|1565605.3.peg.23"/>
<protein>
    <recommendedName>
        <fullName evidence="4">Endolytic peptidoglycan transglycosylase RlpA</fullName>
        <ecNumber evidence="4">4.2.2.-</ecNumber>
    </recommendedName>
</protein>
<dbReference type="PROSITE" id="PS51724">
    <property type="entry name" value="SPOR"/>
    <property type="match status" value="1"/>
</dbReference>
<proteinExistence type="inferred from homology"/>
<dbReference type="GO" id="GO:0008932">
    <property type="term" value="F:lytic endotransglycosylase activity"/>
    <property type="evidence" value="ECO:0007669"/>
    <property type="project" value="UniProtKB-UniRule"/>
</dbReference>
<dbReference type="InterPro" id="IPR007730">
    <property type="entry name" value="SPOR-like_dom"/>
</dbReference>
<dbReference type="NCBIfam" id="TIGR00413">
    <property type="entry name" value="rlpA"/>
    <property type="match status" value="1"/>
</dbReference>
<evidence type="ECO:0000256" key="1">
    <source>
        <dbReference type="ARBA" id="ARBA00022729"/>
    </source>
</evidence>
<dbReference type="EMBL" id="CP010554">
    <property type="protein sequence ID" value="AJP49297.1"/>
    <property type="molecule type" value="Genomic_DNA"/>
</dbReference>
<dbReference type="GO" id="GO:0071555">
    <property type="term" value="P:cell wall organization"/>
    <property type="evidence" value="ECO:0007669"/>
    <property type="project" value="UniProtKB-KW"/>
</dbReference>
<evidence type="ECO:0000256" key="3">
    <source>
        <dbReference type="ARBA" id="ARBA00023316"/>
    </source>
</evidence>
<reference evidence="8 9" key="1">
    <citation type="journal article" date="2015" name="Genome Announc.">
        <title>Complete Genome Sequence of a Novel Bacterium within the Family Rhodocyclaceae That Degrades Polycyclic Aromatic Hydrocarbons.</title>
        <authorList>
            <person name="Singleton D.R."/>
            <person name="Dickey A.N."/>
            <person name="Scholl E.H."/>
            <person name="Wright F.A."/>
            <person name="Aitken M.D."/>
        </authorList>
    </citation>
    <scope>NUCLEOTIDE SEQUENCE [LARGE SCALE GENOMIC DNA]</scope>
    <source>
        <strain evidence="9">PG1-Ca6</strain>
    </source>
</reference>
<evidence type="ECO:0000313" key="8">
    <source>
        <dbReference type="EMBL" id="AJP49297.1"/>
    </source>
</evidence>
<dbReference type="GO" id="GO:0000270">
    <property type="term" value="P:peptidoglycan metabolic process"/>
    <property type="evidence" value="ECO:0007669"/>
    <property type="project" value="UniProtKB-UniRule"/>
</dbReference>
<comment type="similarity">
    <text evidence="4 5">Belongs to the RlpA family.</text>
</comment>
<dbReference type="PANTHER" id="PTHR34183">
    <property type="entry name" value="ENDOLYTIC PEPTIDOGLYCAN TRANSGLYCOSYLASE RLPA"/>
    <property type="match status" value="1"/>
</dbReference>
<dbReference type="SUPFAM" id="SSF110997">
    <property type="entry name" value="Sporulation related repeat"/>
    <property type="match status" value="1"/>
</dbReference>
<accession>A0A0C5J2K8</accession>
<dbReference type="Gene3D" id="2.40.40.10">
    <property type="entry name" value="RlpA-like domain"/>
    <property type="match status" value="1"/>
</dbReference>
<dbReference type="InterPro" id="IPR012997">
    <property type="entry name" value="RplA"/>
</dbReference>
<dbReference type="KEGG" id="rbu:PG1C_00095"/>
<dbReference type="Gene3D" id="3.30.70.1070">
    <property type="entry name" value="Sporulation related repeat"/>
    <property type="match status" value="1"/>
</dbReference>
<feature type="domain" description="SPOR" evidence="7">
    <location>
        <begin position="238"/>
        <end position="317"/>
    </location>
</feature>
<feature type="region of interest" description="Disordered" evidence="6">
    <location>
        <begin position="26"/>
        <end position="76"/>
    </location>
</feature>
<keyword evidence="9" id="KW-1185">Reference proteome</keyword>